<name>A0A813KHC9_POLGL</name>
<dbReference type="PANTHER" id="PTHR12848:SF16">
    <property type="entry name" value="REGULATORY-ASSOCIATED PROTEIN OF MTOR"/>
    <property type="match status" value="1"/>
</dbReference>
<protein>
    <recommendedName>
        <fullName evidence="1">Endonuclease/exonuclease/phosphatase domain-containing protein</fullName>
    </recommendedName>
</protein>
<feature type="domain" description="Endonuclease/exonuclease/phosphatase" evidence="1">
    <location>
        <begin position="124"/>
        <end position="356"/>
    </location>
</feature>
<dbReference type="GO" id="GO:0010506">
    <property type="term" value="P:regulation of autophagy"/>
    <property type="evidence" value="ECO:0007669"/>
    <property type="project" value="TreeGrafter"/>
</dbReference>
<evidence type="ECO:0000259" key="1">
    <source>
        <dbReference type="Pfam" id="PF03372"/>
    </source>
</evidence>
<dbReference type="GO" id="GO:0030674">
    <property type="term" value="F:protein-macromolecule adaptor activity"/>
    <property type="evidence" value="ECO:0007669"/>
    <property type="project" value="TreeGrafter"/>
</dbReference>
<dbReference type="Pfam" id="PF03372">
    <property type="entry name" value="Exo_endo_phos"/>
    <property type="match status" value="1"/>
</dbReference>
<feature type="non-terminal residue" evidence="2">
    <location>
        <position position="1"/>
    </location>
</feature>
<reference evidence="2" key="1">
    <citation type="submission" date="2021-02" db="EMBL/GenBank/DDBJ databases">
        <authorList>
            <person name="Dougan E. K."/>
            <person name="Rhodes N."/>
            <person name="Thang M."/>
            <person name="Chan C."/>
        </authorList>
    </citation>
    <scope>NUCLEOTIDE SEQUENCE</scope>
</reference>
<dbReference type="GO" id="GO:0031929">
    <property type="term" value="P:TOR signaling"/>
    <property type="evidence" value="ECO:0007669"/>
    <property type="project" value="InterPro"/>
</dbReference>
<dbReference type="InterPro" id="IPR036691">
    <property type="entry name" value="Endo/exonu/phosph_ase_sf"/>
</dbReference>
<proteinExistence type="predicted"/>
<sequence length="1344" mass="150020">MADSKGSLSDSAALVAAAESQVLEVAPDVVAAEVVLPCSDLEETLPFFVKQLGFRIAAIFPADSPRVAVITGFGIRLRLEKSCSSETEVRGNCRESENEIQHVGHQGAVAIPGGFRLRAPGGILVDLVEAVLPGDVLCLQGTQRRQVGAGLYAWSHKPSHLHQVTVADLGQYAAWHWGYGVGAHTNRATGVSILLRKKTFPPQWVSEVFSPPESLQGRAGGLRLKHKTIDITVFTLYAPNEPRTQAERRHTEAFYSWLYATVAGLPARTLVLLFGDMNGHVGSFSDEKGDFSGAIGKYQPQAENFNGAMMRKFLACLGLQAENTKRQTAAGPTYWAPTGQGSRVDYAMIPKEAAQRVRNVEIWRHAAHQLQLFRTAKLRDHSPLMLTVRLGSHFSEHREPQTQWNYAWRAVTRLRLKDKQLHHAVKQDRDRHFQQISKDLSQAADSNDTHRVWKLARQLARTGLGPRLRQFGITACFPSIEEWVSYLARPGRLGGCAATSATDIPLWIPPGPLNNNITVPTTTAQAEIDLDYMAIKFKQSRPYRVVPPWSAPAEVRRFIFGTDAHQQGLWQLRLLIFKLLQIIRTTGHSPYMWHHSLAKYIDKPNNKTGPAHYRVIHLLEPFSKCYHAALWEQGRHKEWSFAHGSFRHRRREAAIQQHLLLLWRLNACHLPHAALYLDVINAFPSVNRSVIDRVISLQFKEPEARLMRNHYEDARTTVAGQSAEQATLNINSGTMQGDSIGGHLFNQAFCPAVQHARKHLQLLGLTEPFALRDWLTDEPVDVATTVFADDVATVTLFPDPEQAEQTVNAVFNTFAISLAKIGMALHEDFPVVPNFHGRGSQTLMQKAITAKHPVGNWCLSARYLGAQIKLSGGEVQEINARINAANISWYALSGFWFAAEIKVQYKLRVFRANILSVLTAGLEAWVLPLSQIHRLESWRMQKLRIILQGKGTFQDHVPEFVDRTSLPQVFRELKLSHVAFGKEKETTAPRDMVTSRVDSLLYKFQKKFVAKFVIKIFPPCCPTTSIWLSVSIAIPITREMTTEGQPPRKKRLQSQTDDNKFEKFMKTDGQLLLATASELRVVKAAAITTVIFPASHPVPTAIRKSGQLFSQAVKERKGSQTLPSPHIAAFTAMVRTVAEDKQAGKELIDAAQKVLQFPNDIPRLSTVCRVSKCFKPDQARLEVAVSPDGHVFLRQCIDLWARQGATEKLGAGPRRPLERALVVALGTCGEAELLPWDELGLPSDLFTACLMSPVRAALSFYRWRSSKVLSEKPLQALSLVTGRAQDRGTPLGELVSVFTAVTDAIAWSSLPPRLFWRLFREDGTLAELCRNFLLAARILHSFGV</sequence>
<dbReference type="PANTHER" id="PTHR12848">
    <property type="entry name" value="REGULATORY-ASSOCIATED PROTEIN OF MTOR"/>
    <property type="match status" value="1"/>
</dbReference>
<dbReference type="GO" id="GO:0005737">
    <property type="term" value="C:cytoplasm"/>
    <property type="evidence" value="ECO:0007669"/>
    <property type="project" value="TreeGrafter"/>
</dbReference>
<dbReference type="InterPro" id="IPR004083">
    <property type="entry name" value="Raptor"/>
</dbReference>
<organism evidence="2 3">
    <name type="scientific">Polarella glacialis</name>
    <name type="common">Dinoflagellate</name>
    <dbReference type="NCBI Taxonomy" id="89957"/>
    <lineage>
        <taxon>Eukaryota</taxon>
        <taxon>Sar</taxon>
        <taxon>Alveolata</taxon>
        <taxon>Dinophyceae</taxon>
        <taxon>Suessiales</taxon>
        <taxon>Suessiaceae</taxon>
        <taxon>Polarella</taxon>
    </lineage>
</organism>
<dbReference type="InterPro" id="IPR005135">
    <property type="entry name" value="Endo/exonuclease/phosphatase"/>
</dbReference>
<dbReference type="GO" id="GO:0003824">
    <property type="term" value="F:catalytic activity"/>
    <property type="evidence" value="ECO:0007669"/>
    <property type="project" value="InterPro"/>
</dbReference>
<dbReference type="GO" id="GO:0030307">
    <property type="term" value="P:positive regulation of cell growth"/>
    <property type="evidence" value="ECO:0007669"/>
    <property type="project" value="TreeGrafter"/>
</dbReference>
<accession>A0A813KHC9</accession>
<dbReference type="GO" id="GO:0009267">
    <property type="term" value="P:cellular response to starvation"/>
    <property type="evidence" value="ECO:0007669"/>
    <property type="project" value="TreeGrafter"/>
</dbReference>
<evidence type="ECO:0000313" key="2">
    <source>
        <dbReference type="EMBL" id="CAE8700041.1"/>
    </source>
</evidence>
<dbReference type="SUPFAM" id="SSF56219">
    <property type="entry name" value="DNase I-like"/>
    <property type="match status" value="1"/>
</dbReference>
<dbReference type="PRINTS" id="PR01547">
    <property type="entry name" value="YEAST176DUF"/>
</dbReference>
<dbReference type="Proteomes" id="UP000626109">
    <property type="component" value="Unassembled WGS sequence"/>
</dbReference>
<evidence type="ECO:0000313" key="3">
    <source>
        <dbReference type="Proteomes" id="UP000626109"/>
    </source>
</evidence>
<dbReference type="Gene3D" id="3.60.10.10">
    <property type="entry name" value="Endonuclease/exonuclease/phosphatase"/>
    <property type="match status" value="1"/>
</dbReference>
<comment type="caution">
    <text evidence="2">The sequence shown here is derived from an EMBL/GenBank/DDBJ whole genome shotgun (WGS) entry which is preliminary data.</text>
</comment>
<gene>
    <name evidence="2" type="ORF">PGLA2088_LOCUS31419</name>
</gene>
<dbReference type="GO" id="GO:0031931">
    <property type="term" value="C:TORC1 complex"/>
    <property type="evidence" value="ECO:0007669"/>
    <property type="project" value="InterPro"/>
</dbReference>
<dbReference type="EMBL" id="CAJNNW010029375">
    <property type="protein sequence ID" value="CAE8700041.1"/>
    <property type="molecule type" value="Genomic_DNA"/>
</dbReference>
<dbReference type="GO" id="GO:0071230">
    <property type="term" value="P:cellular response to amino acid stimulus"/>
    <property type="evidence" value="ECO:0007669"/>
    <property type="project" value="TreeGrafter"/>
</dbReference>